<dbReference type="eggNOG" id="ENOG503247J">
    <property type="taxonomic scope" value="Bacteria"/>
</dbReference>
<dbReference type="EMBL" id="ATLK01000001">
    <property type="protein sequence ID" value="KFF31696.1"/>
    <property type="molecule type" value="Genomic_DNA"/>
</dbReference>
<dbReference type="OrthoDB" id="3242221at2"/>
<reference evidence="1 2" key="1">
    <citation type="journal article" date="2014" name="Appl. Environ. Microbiol.">
        <title>Genomic encyclopedia of type strains of the genus Bifidobacterium.</title>
        <authorList>
            <person name="Milani C."/>
            <person name="Lugli G.A."/>
            <person name="Duranti S."/>
            <person name="Turroni F."/>
            <person name="Bottacini F."/>
            <person name="Mangifesta M."/>
            <person name="Sanchez B."/>
            <person name="Viappiani A."/>
            <person name="Mancabelli L."/>
            <person name="Taminiau B."/>
            <person name="Delcenserie V."/>
            <person name="Barrangou R."/>
            <person name="Margolles A."/>
            <person name="van Sinderen D."/>
            <person name="Ventura M."/>
        </authorList>
    </citation>
    <scope>NUCLEOTIDE SEQUENCE [LARGE SCALE GENOMIC DNA]</scope>
    <source>
        <strain evidence="1 2">DSM 19703</strain>
    </source>
</reference>
<evidence type="ECO:0000313" key="2">
    <source>
        <dbReference type="Proteomes" id="UP000028730"/>
    </source>
</evidence>
<accession>A0A080N3S3</accession>
<gene>
    <name evidence="1" type="ORF">BBOMB_1083</name>
</gene>
<name>A0A080N3S3_9BIFI</name>
<comment type="caution">
    <text evidence="1">The sequence shown here is derived from an EMBL/GenBank/DDBJ whole genome shotgun (WGS) entry which is preliminary data.</text>
</comment>
<dbReference type="AlphaFoldDB" id="A0A080N3S3"/>
<dbReference type="STRING" id="1341695.BBOMB_1083"/>
<organism evidence="1 2">
    <name type="scientific">Bifidobacterium bombi DSM 19703</name>
    <dbReference type="NCBI Taxonomy" id="1341695"/>
    <lineage>
        <taxon>Bacteria</taxon>
        <taxon>Bacillati</taxon>
        <taxon>Actinomycetota</taxon>
        <taxon>Actinomycetes</taxon>
        <taxon>Bifidobacteriales</taxon>
        <taxon>Bifidobacteriaceae</taxon>
        <taxon>Bifidobacterium</taxon>
    </lineage>
</organism>
<protein>
    <submittedName>
        <fullName evidence="1">Uncharacterized protein</fullName>
    </submittedName>
</protein>
<keyword evidence="2" id="KW-1185">Reference proteome</keyword>
<evidence type="ECO:0000313" key="1">
    <source>
        <dbReference type="EMBL" id="KFF31696.1"/>
    </source>
</evidence>
<dbReference type="Proteomes" id="UP000028730">
    <property type="component" value="Unassembled WGS sequence"/>
</dbReference>
<dbReference type="RefSeq" id="WP_044088076.1">
    <property type="nucleotide sequence ID" value="NZ_ATLK01000001.1"/>
</dbReference>
<proteinExistence type="predicted"/>
<sequence length="325" mass="34390">MSQGVAAGFTPGWSAGSLASVGFDSAQLYSLIGGPDYLRFLVPFRVLPFGYVGEDSSLWRMRQELSFAFAGMGLTDGEGVPCASLASVVAPVRDCAFAVADGVMPSASGGDDSRSYAMYFGAGGATFCRFAQGQESREVFNLVGAGPSSGWEGAFASCSGLAGVFRLAGRGLYVRCADESQEGMLAGVGSGNVDAARALAAAGGVDPAPLVDLARGIDEERYHMLAVQGVDYRRTRLATISQARDVRVGPQPWVFSFLVPEVGVVMRSVYEANPDPDLSVWDERRTVSSYMDIEFVAGGSLLERLTGVSRDQWGACMQTRTISKE</sequence>